<evidence type="ECO:0000313" key="1">
    <source>
        <dbReference type="EMBL" id="PMD28740.1"/>
    </source>
</evidence>
<dbReference type="AlphaFoldDB" id="A0A2J6QR59"/>
<keyword evidence="2" id="KW-1185">Reference proteome</keyword>
<evidence type="ECO:0000313" key="2">
    <source>
        <dbReference type="Proteomes" id="UP000235786"/>
    </source>
</evidence>
<dbReference type="Proteomes" id="UP000235786">
    <property type="component" value="Unassembled WGS sequence"/>
</dbReference>
<evidence type="ECO:0008006" key="3">
    <source>
        <dbReference type="Google" id="ProtNLM"/>
    </source>
</evidence>
<gene>
    <name evidence="1" type="ORF">L207DRAFT_446721</name>
</gene>
<dbReference type="EMBL" id="KZ614005">
    <property type="protein sequence ID" value="PMD28740.1"/>
    <property type="molecule type" value="Genomic_DNA"/>
</dbReference>
<feature type="non-terminal residue" evidence="1">
    <location>
        <position position="1"/>
    </location>
</feature>
<organism evidence="1 2">
    <name type="scientific">Hyaloscypha variabilis (strain UAMH 11265 / GT02V1 / F)</name>
    <name type="common">Meliniomyces variabilis</name>
    <dbReference type="NCBI Taxonomy" id="1149755"/>
    <lineage>
        <taxon>Eukaryota</taxon>
        <taxon>Fungi</taxon>
        <taxon>Dikarya</taxon>
        <taxon>Ascomycota</taxon>
        <taxon>Pezizomycotina</taxon>
        <taxon>Leotiomycetes</taxon>
        <taxon>Helotiales</taxon>
        <taxon>Hyaloscyphaceae</taxon>
        <taxon>Hyaloscypha</taxon>
        <taxon>Hyaloscypha variabilis</taxon>
    </lineage>
</organism>
<protein>
    <recommendedName>
        <fullName evidence="3">Homing endonuclease LAGLIDADG domain-containing protein</fullName>
    </recommendedName>
</protein>
<proteinExistence type="predicted"/>
<name>A0A2J6QR59_HYAVF</name>
<accession>A0A2J6QR59</accession>
<sequence length="56" mass="6610">KFRDFNLIRRFSDLLLGFQLTPKRAKKLIISNKITPNKKELLLKVLINYEAAFAFN</sequence>
<reference evidence="1 2" key="1">
    <citation type="submission" date="2016-04" db="EMBL/GenBank/DDBJ databases">
        <title>A degradative enzymes factory behind the ericoid mycorrhizal symbiosis.</title>
        <authorList>
            <consortium name="DOE Joint Genome Institute"/>
            <person name="Martino E."/>
            <person name="Morin E."/>
            <person name="Grelet G."/>
            <person name="Kuo A."/>
            <person name="Kohler A."/>
            <person name="Daghino S."/>
            <person name="Barry K."/>
            <person name="Choi C."/>
            <person name="Cichocki N."/>
            <person name="Clum A."/>
            <person name="Copeland A."/>
            <person name="Hainaut M."/>
            <person name="Haridas S."/>
            <person name="Labutti K."/>
            <person name="Lindquist E."/>
            <person name="Lipzen A."/>
            <person name="Khouja H.-R."/>
            <person name="Murat C."/>
            <person name="Ohm R."/>
            <person name="Olson A."/>
            <person name="Spatafora J."/>
            <person name="Veneault-Fourrey C."/>
            <person name="Henrissat B."/>
            <person name="Grigoriev I."/>
            <person name="Martin F."/>
            <person name="Perotto S."/>
        </authorList>
    </citation>
    <scope>NUCLEOTIDE SEQUENCE [LARGE SCALE GENOMIC DNA]</scope>
    <source>
        <strain evidence="1 2">F</strain>
    </source>
</reference>